<dbReference type="KEGG" id="pfer:IRI77_34740"/>
<feature type="domain" description="Tyrosine-protein kinase G-rich" evidence="3">
    <location>
        <begin position="417"/>
        <end position="499"/>
    </location>
</feature>
<proteinExistence type="predicted"/>
<feature type="transmembrane region" description="Helical" evidence="2">
    <location>
        <begin position="540"/>
        <end position="562"/>
    </location>
</feature>
<dbReference type="AlphaFoldDB" id="A0A7S7NQB6"/>
<dbReference type="GO" id="GO:0005886">
    <property type="term" value="C:plasma membrane"/>
    <property type="evidence" value="ECO:0007669"/>
    <property type="project" value="TreeGrafter"/>
</dbReference>
<dbReference type="InterPro" id="IPR050445">
    <property type="entry name" value="Bact_polysacc_biosynth/exp"/>
</dbReference>
<keyword evidence="2" id="KW-1133">Transmembrane helix</keyword>
<dbReference type="RefSeq" id="WP_194449508.1">
    <property type="nucleotide sequence ID" value="NZ_CP063849.1"/>
</dbReference>
<evidence type="ECO:0000259" key="3">
    <source>
        <dbReference type="Pfam" id="PF13807"/>
    </source>
</evidence>
<gene>
    <name evidence="4" type="ORF">IRI77_34740</name>
</gene>
<accession>A0A7S7NQB6</accession>
<dbReference type="PANTHER" id="PTHR32309">
    <property type="entry name" value="TYROSINE-PROTEIN KINASE"/>
    <property type="match status" value="1"/>
</dbReference>
<dbReference type="PANTHER" id="PTHR32309:SF13">
    <property type="entry name" value="FERRIC ENTEROBACTIN TRANSPORT PROTEIN FEPE"/>
    <property type="match status" value="1"/>
</dbReference>
<keyword evidence="2" id="KW-0472">Membrane</keyword>
<keyword evidence="1" id="KW-0175">Coiled coil</keyword>
<evidence type="ECO:0000313" key="4">
    <source>
        <dbReference type="EMBL" id="QOY87841.1"/>
    </source>
</evidence>
<feature type="transmembrane region" description="Helical" evidence="2">
    <location>
        <begin position="478"/>
        <end position="497"/>
    </location>
</feature>
<dbReference type="InterPro" id="IPR032807">
    <property type="entry name" value="GNVR"/>
</dbReference>
<reference evidence="4 5" key="1">
    <citation type="submission" date="2020-10" db="EMBL/GenBank/DDBJ databases">
        <title>Complete genome sequence of Paludibaculum fermentans P105T, a facultatively anaerobic acidobacterium capable of dissimilatory Fe(III) reduction.</title>
        <authorList>
            <person name="Dedysh S.N."/>
            <person name="Beletsky A.V."/>
            <person name="Kulichevskaya I.S."/>
            <person name="Mardanov A.V."/>
            <person name="Ravin N.V."/>
        </authorList>
    </citation>
    <scope>NUCLEOTIDE SEQUENCE [LARGE SCALE GENOMIC DNA]</scope>
    <source>
        <strain evidence="4 5">P105</strain>
    </source>
</reference>
<evidence type="ECO:0000256" key="2">
    <source>
        <dbReference type="SAM" id="Phobius"/>
    </source>
</evidence>
<sequence>MTTASMQPTQGLQDQPISVPRRALDIEDYIDILRRHRSWILGPSFIGLVAGVVTAFLWPNSYMAQGMIRVVPPQVSSRLVRTNITEEMSSKIASTYQNIVSRPNLLNLIQTYNLYPDDRKRLPTEDVIENMRKDIQLGQMQSVSRGMGGRANSVSAFNVSFSYSDRRLAQKVTIDLMSRFIDESIKSRSNQNLMTTEFFKDQFDTAKRELEEIDSKISAFRGSNMGTLPEQEQAALGRITALEASAQSINSEISRAHQDKLQLESQLRDLRDQAQALSQPVAESSVPGTAKNERLAEVNREIERTEATIAALREAYKDSHPDVQRALAYLQSKTKIREQILRESEGARIDTSAPKTRMVIPPANASKLREVNSLISRVQTSLQSKDMELEDQNRQLADLRGKIRNAQARLESSPSANQEYLQLMRDRSLVATRYDNLSKSMQESAMATDIETRKQGELLEVLEQPAIPEEPYAPKRPLIVGVGVLLGVGLGFSLAAGRELKDTSLKNLKDVRAYTRLTVLGSIPLLENDFVVRRRRRIGWLAWTAAFLVGVLLMAGSVAYYYTSKA</sequence>
<feature type="coiled-coil region" evidence="1">
    <location>
        <begin position="382"/>
        <end position="409"/>
    </location>
</feature>
<dbReference type="Proteomes" id="UP000593892">
    <property type="component" value="Chromosome"/>
</dbReference>
<dbReference type="Gene3D" id="1.10.287.1490">
    <property type="match status" value="1"/>
</dbReference>
<organism evidence="4 5">
    <name type="scientific">Paludibaculum fermentans</name>
    <dbReference type="NCBI Taxonomy" id="1473598"/>
    <lineage>
        <taxon>Bacteria</taxon>
        <taxon>Pseudomonadati</taxon>
        <taxon>Acidobacteriota</taxon>
        <taxon>Terriglobia</taxon>
        <taxon>Bryobacterales</taxon>
        <taxon>Bryobacteraceae</taxon>
        <taxon>Paludibaculum</taxon>
    </lineage>
</organism>
<dbReference type="EMBL" id="CP063849">
    <property type="protein sequence ID" value="QOY87841.1"/>
    <property type="molecule type" value="Genomic_DNA"/>
</dbReference>
<keyword evidence="2" id="KW-0812">Transmembrane</keyword>
<evidence type="ECO:0000313" key="5">
    <source>
        <dbReference type="Proteomes" id="UP000593892"/>
    </source>
</evidence>
<protein>
    <recommendedName>
        <fullName evidence="3">Tyrosine-protein kinase G-rich domain-containing protein</fullName>
    </recommendedName>
</protein>
<dbReference type="GO" id="GO:0004713">
    <property type="term" value="F:protein tyrosine kinase activity"/>
    <property type="evidence" value="ECO:0007669"/>
    <property type="project" value="TreeGrafter"/>
</dbReference>
<keyword evidence="5" id="KW-1185">Reference proteome</keyword>
<evidence type="ECO:0000256" key="1">
    <source>
        <dbReference type="SAM" id="Coils"/>
    </source>
</evidence>
<name>A0A7S7NQB6_PALFE</name>
<feature type="coiled-coil region" evidence="1">
    <location>
        <begin position="253"/>
        <end position="315"/>
    </location>
</feature>
<feature type="transmembrane region" description="Helical" evidence="2">
    <location>
        <begin position="39"/>
        <end position="58"/>
    </location>
</feature>
<dbReference type="Pfam" id="PF13807">
    <property type="entry name" value="GNVR"/>
    <property type="match status" value="1"/>
</dbReference>